<gene>
    <name evidence="2" type="ORF">Tci_930926</name>
</gene>
<feature type="signal peptide" evidence="1">
    <location>
        <begin position="1"/>
        <end position="19"/>
    </location>
</feature>
<feature type="non-terminal residue" evidence="2">
    <location>
        <position position="42"/>
    </location>
</feature>
<evidence type="ECO:0000256" key="1">
    <source>
        <dbReference type="SAM" id="SignalP"/>
    </source>
</evidence>
<proteinExistence type="predicted"/>
<comment type="caution">
    <text evidence="2">The sequence shown here is derived from an EMBL/GenBank/DDBJ whole genome shotgun (WGS) entry which is preliminary data.</text>
</comment>
<accession>A0A699XH28</accession>
<name>A0A699XH28_TANCI</name>
<reference evidence="2" key="1">
    <citation type="journal article" date="2019" name="Sci. Rep.">
        <title>Draft genome of Tanacetum cinerariifolium, the natural source of mosquito coil.</title>
        <authorList>
            <person name="Yamashiro T."/>
            <person name="Shiraishi A."/>
            <person name="Satake H."/>
            <person name="Nakayama K."/>
        </authorList>
    </citation>
    <scope>NUCLEOTIDE SEQUENCE</scope>
</reference>
<dbReference type="AlphaFoldDB" id="A0A699XH28"/>
<protein>
    <submittedName>
        <fullName evidence="2">Uncharacterized protein</fullName>
    </submittedName>
</protein>
<evidence type="ECO:0000313" key="2">
    <source>
        <dbReference type="EMBL" id="GFD58957.1"/>
    </source>
</evidence>
<sequence length="42" mass="4235">MKHWFNLLAAGLLGTSAAAQTWTPPAAVAAALPTAQPAAFEA</sequence>
<keyword evidence="1" id="KW-0732">Signal</keyword>
<organism evidence="2">
    <name type="scientific">Tanacetum cinerariifolium</name>
    <name type="common">Dalmatian daisy</name>
    <name type="synonym">Chrysanthemum cinerariifolium</name>
    <dbReference type="NCBI Taxonomy" id="118510"/>
    <lineage>
        <taxon>Eukaryota</taxon>
        <taxon>Viridiplantae</taxon>
        <taxon>Streptophyta</taxon>
        <taxon>Embryophyta</taxon>
        <taxon>Tracheophyta</taxon>
        <taxon>Spermatophyta</taxon>
        <taxon>Magnoliopsida</taxon>
        <taxon>eudicotyledons</taxon>
        <taxon>Gunneridae</taxon>
        <taxon>Pentapetalae</taxon>
        <taxon>asterids</taxon>
        <taxon>campanulids</taxon>
        <taxon>Asterales</taxon>
        <taxon>Asteraceae</taxon>
        <taxon>Asteroideae</taxon>
        <taxon>Anthemideae</taxon>
        <taxon>Anthemidinae</taxon>
        <taxon>Tanacetum</taxon>
    </lineage>
</organism>
<feature type="chain" id="PRO_5025536544" evidence="1">
    <location>
        <begin position="20"/>
        <end position="42"/>
    </location>
</feature>
<dbReference type="EMBL" id="BKCJ011859435">
    <property type="protein sequence ID" value="GFD58957.1"/>
    <property type="molecule type" value="Genomic_DNA"/>
</dbReference>